<keyword evidence="1" id="KW-1133">Transmembrane helix</keyword>
<evidence type="ECO:0000313" key="3">
    <source>
        <dbReference type="Proteomes" id="UP000197032"/>
    </source>
</evidence>
<dbReference type="EMBL" id="BDGJ01000117">
    <property type="protein sequence ID" value="GAW93158.1"/>
    <property type="molecule type" value="Genomic_DNA"/>
</dbReference>
<evidence type="ECO:0008006" key="4">
    <source>
        <dbReference type="Google" id="ProtNLM"/>
    </source>
</evidence>
<feature type="transmembrane region" description="Helical" evidence="1">
    <location>
        <begin position="60"/>
        <end position="80"/>
    </location>
</feature>
<sequence>MDLLLLIGGLFLSVIIGYLRGGRLGYLARLRINYFPLVLLAFLIQTFLDHLTYRGLIEKSFWTAGLHLLSYVLLFVFLWFNSTVPGMKVLGAGIFLNFIVILLNGGAMPVITEGLPAGDLAFLATSAIHQPLGPATRLAFLADVLVLDLFRPGRYSIGDLMIGIGIFLLVQKAMTVRQSNS</sequence>
<evidence type="ECO:0000256" key="1">
    <source>
        <dbReference type="SAM" id="Phobius"/>
    </source>
</evidence>
<protein>
    <recommendedName>
        <fullName evidence="4">DUF5317 domain-containing protein</fullName>
    </recommendedName>
</protein>
<evidence type="ECO:0000313" key="2">
    <source>
        <dbReference type="EMBL" id="GAW93158.1"/>
    </source>
</evidence>
<dbReference type="AlphaFoldDB" id="A0A1Z5HUS4"/>
<dbReference type="InterPro" id="IPR035168">
    <property type="entry name" value="DUF5317"/>
</dbReference>
<feature type="transmembrane region" description="Helical" evidence="1">
    <location>
        <begin position="86"/>
        <end position="103"/>
    </location>
</feature>
<dbReference type="Pfam" id="PF17248">
    <property type="entry name" value="DUF5317"/>
    <property type="match status" value="1"/>
</dbReference>
<name>A0A1Z5HUS4_9FIRM</name>
<comment type="caution">
    <text evidence="2">The sequence shown here is derived from an EMBL/GenBank/DDBJ whole genome shotgun (WGS) entry which is preliminary data.</text>
</comment>
<keyword evidence="3" id="KW-1185">Reference proteome</keyword>
<keyword evidence="1" id="KW-0812">Transmembrane</keyword>
<organism evidence="2 3">
    <name type="scientific">Calderihabitans maritimus</name>
    <dbReference type="NCBI Taxonomy" id="1246530"/>
    <lineage>
        <taxon>Bacteria</taxon>
        <taxon>Bacillati</taxon>
        <taxon>Bacillota</taxon>
        <taxon>Clostridia</taxon>
        <taxon>Neomoorellales</taxon>
        <taxon>Calderihabitantaceae</taxon>
        <taxon>Calderihabitans</taxon>
    </lineage>
</organism>
<feature type="transmembrane region" description="Helical" evidence="1">
    <location>
        <begin position="152"/>
        <end position="170"/>
    </location>
</feature>
<proteinExistence type="predicted"/>
<accession>A0A1Z5HUS4</accession>
<reference evidence="3" key="1">
    <citation type="journal article" date="2017" name="Appl. Environ. Microbiol.">
        <title>Genomic Analysis of Calderihabitans maritimus KKC1, a Thermophilic, Hydrogenogenic, Carboxydotrophic Bacterium Isolated from Marine Sediment.</title>
        <authorList>
            <person name="Omae K."/>
            <person name="Yoneda Y."/>
            <person name="Fukuyama Y."/>
            <person name="Yoshida T."/>
            <person name="Sako Y."/>
        </authorList>
    </citation>
    <scope>NUCLEOTIDE SEQUENCE [LARGE SCALE GENOMIC DNA]</scope>
    <source>
        <strain evidence="3">KKC1</strain>
    </source>
</reference>
<gene>
    <name evidence="2" type="ORF">KKC1_22990</name>
</gene>
<dbReference type="Proteomes" id="UP000197032">
    <property type="component" value="Unassembled WGS sequence"/>
</dbReference>
<keyword evidence="1" id="KW-0472">Membrane</keyword>
<feature type="transmembrane region" description="Helical" evidence="1">
    <location>
        <begin position="31"/>
        <end position="48"/>
    </location>
</feature>